<evidence type="ECO:0000256" key="1">
    <source>
        <dbReference type="ARBA" id="ARBA00004202"/>
    </source>
</evidence>
<keyword evidence="8" id="KW-0472">Membrane</keyword>
<proteinExistence type="predicted"/>
<sequence length="510" mass="56521">MSENKYAVQMNGIVKRFGAFTALDNVNLNVKKGTIHAILGENGAGKSTLMNVLYGLYQAEEGEIKINGEVKNIKDPGVAIKNGIGMVHQHFMLVHNFTVVQNILLGKEITKGGIFLDYKKSRQKVQELVDKYSLNVDLDAKIENISVGMQQRVEILKALYRQADILILDEPTAVLTPQEIIELIQIMNNLTKDGKTIIIITHKLDEIKKSASECTIIRRGKYIDMVNVSEVSTNELATKMVGHAVKLKVDKEKANPKDVIFEINNLVVEDDRKISTVNGLNLKIRKGEIYGIAGIDGNGQKELVEAITNLTRVKSGNILINGVQIQNTSPKNTIENKISTIHEDRLKRGLVPNFTVAENSVIENYAQRPFSNNGILNFTEINKFADELITAYDVRPADGKGLKARSLSGGNQQKLIIAREISSNPDLLIAVQPTRGLDVGAIEYVHKALISQRDEGKAILLISFELDEVMNVSDKIGVIYKGKIQEEFLQGEKTEKEIGLLMAGGKNERK</sequence>
<keyword evidence="4" id="KW-0677">Repeat</keyword>
<keyword evidence="2" id="KW-0813">Transport</keyword>
<dbReference type="PANTHER" id="PTHR43790:SF4">
    <property type="entry name" value="GUANOSINE IMPORT ATP-BINDING PROTEIN NUPO"/>
    <property type="match status" value="1"/>
</dbReference>
<dbReference type="CDD" id="cd03215">
    <property type="entry name" value="ABC_Carb_Monos_II"/>
    <property type="match status" value="1"/>
</dbReference>
<evidence type="ECO:0000256" key="5">
    <source>
        <dbReference type="ARBA" id="ARBA00022741"/>
    </source>
</evidence>
<dbReference type="GO" id="GO:0005524">
    <property type="term" value="F:ATP binding"/>
    <property type="evidence" value="ECO:0007669"/>
    <property type="project" value="UniProtKB-KW"/>
</dbReference>
<evidence type="ECO:0000256" key="6">
    <source>
        <dbReference type="ARBA" id="ARBA00022840"/>
    </source>
</evidence>
<evidence type="ECO:0000313" key="10">
    <source>
        <dbReference type="EMBL" id="TFF66285.1"/>
    </source>
</evidence>
<keyword evidence="6 10" id="KW-0067">ATP-binding</keyword>
<gene>
    <name evidence="10" type="ORF">EQF91_04120</name>
</gene>
<dbReference type="OrthoDB" id="9771863at2"/>
<keyword evidence="7" id="KW-1278">Translocase</keyword>
<dbReference type="AlphaFoldDB" id="A0A4R9C1V4"/>
<evidence type="ECO:0000313" key="11">
    <source>
        <dbReference type="Proteomes" id="UP000297454"/>
    </source>
</evidence>
<dbReference type="InterPro" id="IPR003439">
    <property type="entry name" value="ABC_transporter-like_ATP-bd"/>
</dbReference>
<dbReference type="CDD" id="cd03216">
    <property type="entry name" value="ABC_Carb_Monos_I"/>
    <property type="match status" value="1"/>
</dbReference>
<dbReference type="FunFam" id="3.40.50.300:FF:000127">
    <property type="entry name" value="Ribose import ATP-binding protein RbsA"/>
    <property type="match status" value="1"/>
</dbReference>
<evidence type="ECO:0000256" key="7">
    <source>
        <dbReference type="ARBA" id="ARBA00022967"/>
    </source>
</evidence>
<dbReference type="EMBL" id="SCFR01000011">
    <property type="protein sequence ID" value="TFF66285.1"/>
    <property type="molecule type" value="Genomic_DNA"/>
</dbReference>
<evidence type="ECO:0000256" key="3">
    <source>
        <dbReference type="ARBA" id="ARBA00022475"/>
    </source>
</evidence>
<comment type="subcellular location">
    <subcellularLocation>
        <location evidence="1">Cell membrane</location>
        <topology evidence="1">Peripheral membrane protein</topology>
    </subcellularLocation>
</comment>
<name>A0A4R9C1V4_9FIRM</name>
<comment type="caution">
    <text evidence="10">The sequence shown here is derived from an EMBL/GenBank/DDBJ whole genome shotgun (WGS) entry which is preliminary data.</text>
</comment>
<dbReference type="GO" id="GO:0005886">
    <property type="term" value="C:plasma membrane"/>
    <property type="evidence" value="ECO:0007669"/>
    <property type="project" value="UniProtKB-SubCell"/>
</dbReference>
<dbReference type="InterPro" id="IPR050107">
    <property type="entry name" value="ABC_carbohydrate_import_ATPase"/>
</dbReference>
<dbReference type="Pfam" id="PF00005">
    <property type="entry name" value="ABC_tran"/>
    <property type="match status" value="2"/>
</dbReference>
<dbReference type="GeneID" id="97030210"/>
<dbReference type="Gene3D" id="3.40.50.300">
    <property type="entry name" value="P-loop containing nucleotide triphosphate hydrolases"/>
    <property type="match status" value="2"/>
</dbReference>
<feature type="domain" description="ABC transporter" evidence="9">
    <location>
        <begin position="8"/>
        <end position="244"/>
    </location>
</feature>
<accession>A0A4R9C1V4</accession>
<keyword evidence="3" id="KW-1003">Cell membrane</keyword>
<dbReference type="SUPFAM" id="SSF52540">
    <property type="entry name" value="P-loop containing nucleoside triphosphate hydrolases"/>
    <property type="match status" value="2"/>
</dbReference>
<keyword evidence="5" id="KW-0547">Nucleotide-binding</keyword>
<reference evidence="10 11" key="1">
    <citation type="submission" date="2019-01" db="EMBL/GenBank/DDBJ databases">
        <title>Draft Genome Sequences of Helcococcus ovis Strains Isolated from the Uterus and Vagina of Dairy Cows with Metritis.</title>
        <authorList>
            <person name="Cunha F."/>
            <person name="Jeon S.J."/>
            <person name="Kutzer P."/>
            <person name="Galvao K.N."/>
        </authorList>
    </citation>
    <scope>NUCLEOTIDE SEQUENCE [LARGE SCALE GENOMIC DNA]</scope>
    <source>
        <strain evidence="10 11">KG-37</strain>
    </source>
</reference>
<evidence type="ECO:0000259" key="9">
    <source>
        <dbReference type="PROSITE" id="PS50893"/>
    </source>
</evidence>
<evidence type="ECO:0000256" key="8">
    <source>
        <dbReference type="ARBA" id="ARBA00023136"/>
    </source>
</evidence>
<dbReference type="GO" id="GO:0016887">
    <property type="term" value="F:ATP hydrolysis activity"/>
    <property type="evidence" value="ECO:0007669"/>
    <property type="project" value="InterPro"/>
</dbReference>
<dbReference type="PANTHER" id="PTHR43790">
    <property type="entry name" value="CARBOHYDRATE TRANSPORT ATP-BINDING PROTEIN MG119-RELATED"/>
    <property type="match status" value="1"/>
</dbReference>
<dbReference type="Proteomes" id="UP000297454">
    <property type="component" value="Unassembled WGS sequence"/>
</dbReference>
<organism evidence="10 11">
    <name type="scientific">Helcococcus ovis</name>
    <dbReference type="NCBI Taxonomy" id="72026"/>
    <lineage>
        <taxon>Bacteria</taxon>
        <taxon>Bacillati</taxon>
        <taxon>Bacillota</taxon>
        <taxon>Tissierellia</taxon>
        <taxon>Tissierellales</taxon>
        <taxon>Peptoniphilaceae</taxon>
        <taxon>Helcococcus</taxon>
    </lineage>
</organism>
<dbReference type="PROSITE" id="PS50893">
    <property type="entry name" value="ABC_TRANSPORTER_2"/>
    <property type="match status" value="2"/>
</dbReference>
<protein>
    <submittedName>
        <fullName evidence="10">ABC transporter ATP-binding protein</fullName>
    </submittedName>
</protein>
<dbReference type="InterPro" id="IPR027417">
    <property type="entry name" value="P-loop_NTPase"/>
</dbReference>
<feature type="domain" description="ABC transporter" evidence="9">
    <location>
        <begin position="261"/>
        <end position="506"/>
    </location>
</feature>
<dbReference type="SMART" id="SM00382">
    <property type="entry name" value="AAA"/>
    <property type="match status" value="1"/>
</dbReference>
<dbReference type="PROSITE" id="PS00211">
    <property type="entry name" value="ABC_TRANSPORTER_1"/>
    <property type="match status" value="2"/>
</dbReference>
<dbReference type="InterPro" id="IPR017871">
    <property type="entry name" value="ABC_transporter-like_CS"/>
</dbReference>
<evidence type="ECO:0000256" key="2">
    <source>
        <dbReference type="ARBA" id="ARBA00022448"/>
    </source>
</evidence>
<dbReference type="RefSeq" id="WP_134711274.1">
    <property type="nucleotide sequence ID" value="NZ_CP119081.1"/>
</dbReference>
<evidence type="ECO:0000256" key="4">
    <source>
        <dbReference type="ARBA" id="ARBA00022737"/>
    </source>
</evidence>
<dbReference type="InterPro" id="IPR003593">
    <property type="entry name" value="AAA+_ATPase"/>
</dbReference>
<keyword evidence="11" id="KW-1185">Reference proteome</keyword>